<dbReference type="EMBL" id="BQNB010018933">
    <property type="protein sequence ID" value="GJT79810.1"/>
    <property type="molecule type" value="Genomic_DNA"/>
</dbReference>
<evidence type="ECO:0000256" key="3">
    <source>
        <dbReference type="SAM" id="MobiDB-lite"/>
    </source>
</evidence>
<keyword evidence="2" id="KW-0175">Coiled coil</keyword>
<keyword evidence="6" id="KW-1185">Reference proteome</keyword>
<dbReference type="PROSITE" id="PS50158">
    <property type="entry name" value="ZF_CCHC"/>
    <property type="match status" value="1"/>
</dbReference>
<evidence type="ECO:0000259" key="4">
    <source>
        <dbReference type="PROSITE" id="PS50158"/>
    </source>
</evidence>
<dbReference type="Pfam" id="PF14223">
    <property type="entry name" value="Retrotran_gag_2"/>
    <property type="match status" value="1"/>
</dbReference>
<feature type="compositionally biased region" description="Polar residues" evidence="3">
    <location>
        <begin position="1"/>
        <end position="11"/>
    </location>
</feature>
<dbReference type="Proteomes" id="UP001151760">
    <property type="component" value="Unassembled WGS sequence"/>
</dbReference>
<keyword evidence="1" id="KW-0863">Zinc-finger</keyword>
<dbReference type="Pfam" id="PF00098">
    <property type="entry name" value="zf-CCHC"/>
    <property type="match status" value="1"/>
</dbReference>
<name>A0ABQ5GWL6_9ASTR</name>
<feature type="coiled-coil region" evidence="2">
    <location>
        <begin position="931"/>
        <end position="958"/>
    </location>
</feature>
<comment type="caution">
    <text evidence="5">The sequence shown here is derived from an EMBL/GenBank/DDBJ whole genome shotgun (WGS) entry which is preliminary data.</text>
</comment>
<dbReference type="Pfam" id="PF22936">
    <property type="entry name" value="Pol_BBD"/>
    <property type="match status" value="1"/>
</dbReference>
<dbReference type="InterPro" id="IPR036875">
    <property type="entry name" value="Znf_CCHC_sf"/>
</dbReference>
<keyword evidence="1" id="KW-0479">Metal-binding</keyword>
<evidence type="ECO:0000313" key="6">
    <source>
        <dbReference type="Proteomes" id="UP001151760"/>
    </source>
</evidence>
<proteinExistence type="predicted"/>
<evidence type="ECO:0000313" key="5">
    <source>
        <dbReference type="EMBL" id="GJT79810.1"/>
    </source>
</evidence>
<dbReference type="Gene3D" id="4.10.60.10">
    <property type="entry name" value="Zinc finger, CCHC-type"/>
    <property type="match status" value="1"/>
</dbReference>
<sequence length="1158" mass="133675">MSTSKTYQQSLADAGSETRPPMLERGSYIPWASRFRRYINRKRENQKWLNKALDEGPYQFEMFIPNNSTVPKLQTAEDLQGDALLHYDAEMELMNLILLSIPNDIYNSVDACTSAKDMWKRVERLMRGTIQNKVDRETRFTNEFDQFVAEPGEALVSVYNRFAQLMNDLERNDMHFPIVTINTKFLNSLQPEWLKYVTQVRLAKRLTVDTFDDLFDYLQQFEKLVNVSRAKKLEKSHDPLALVAHTEDEYQQNDVHTNSEDPLAFAMLLLARAITQNFSTPTNNRLRTSSNTRNQAIIQGDMVNIQSRNSSNAGRNNRRAYVQEEIIEGSNAPNETGNVQRTLRTSSSRNTSTVQCYNCSGKGHYARNCPQPRVRDSKYFMEQMLLAKQDEAGVILTDEQNDFLFADASRMEEIEELSANICLMARIQPADNTSDAGPSYDSAFISEVQSSSNNENEEQMYPTHTKIINSTIGDDQIDSDIIFDSPNGNVNSGSIEKDTHVPDLCALEQLARNAYQEAEKQQIFAQKVQKQNTTLTSQLELYKERVRVLENINGDNNYLNEFLEADKRAKHFSQQAQSQFVRDRDIIRDLEKQRDKLDLDVKDYKRKNEELQKTHLILKRQMSENEDSYHDTVLDLEAKLKKNVDLILKLGNSLQGMFMLGPKPLSVYDQQLKHGLGYPNPYTLKQAISQCPKLYLASSLGNLDIPLNVRDTEDTLDDASKSQQKVYEKMNDPIAVANKQNCWTIDYEQINALYKDFVPQKELSAEQKYFPSSFIPSDKTSNATPSIQASMPNESPLIIELDKIKNYFQKLSELIQKNCKRASIFYTSPEEIQLNDFCQDQVKPIVNELQFYFEFFRTLFQRDIKEMKDVFESTESELCELEKQNDFLKDQLLEASLKHEVELSVLLNHECVDKSLHAEIEQIKKKSIEIQEGLQARIKILEKDVQRCEKQSVDFELKLQHEKEKHKWDSILKNKSTNPLDYSWISKMEKLEDENVSLDFKVQSLIKERDNVKLEYQKLFNSIKKTRSQNQKEMDELIAHVSEKTYAYGAIRAENQNLLFTISELKTRLENIAKVSKPKIDVGSTSKANDKVVQIVLWIVDSGCSKHMMGDRSLLKNFIEKFMGTVRFGNDNFTAITGYGDYIQGKYPNTKFVIVILC</sequence>
<keyword evidence="1" id="KW-0862">Zinc</keyword>
<dbReference type="InterPro" id="IPR001878">
    <property type="entry name" value="Znf_CCHC"/>
</dbReference>
<dbReference type="InterPro" id="IPR054722">
    <property type="entry name" value="PolX-like_BBD"/>
</dbReference>
<feature type="domain" description="CCHC-type" evidence="4">
    <location>
        <begin position="356"/>
        <end position="371"/>
    </location>
</feature>
<evidence type="ECO:0000256" key="2">
    <source>
        <dbReference type="SAM" id="Coils"/>
    </source>
</evidence>
<feature type="coiled-coil region" evidence="2">
    <location>
        <begin position="587"/>
        <end position="621"/>
    </location>
</feature>
<protein>
    <submittedName>
        <fullName evidence="5">Retrovirus-related pol polyprotein from transposon TNT 1-94</fullName>
    </submittedName>
</protein>
<gene>
    <name evidence="5" type="ORF">Tco_1054152</name>
</gene>
<reference evidence="5" key="1">
    <citation type="journal article" date="2022" name="Int. J. Mol. Sci.">
        <title>Draft Genome of Tanacetum Coccineum: Genomic Comparison of Closely Related Tanacetum-Family Plants.</title>
        <authorList>
            <person name="Yamashiro T."/>
            <person name="Shiraishi A."/>
            <person name="Nakayama K."/>
            <person name="Satake H."/>
        </authorList>
    </citation>
    <scope>NUCLEOTIDE SEQUENCE</scope>
</reference>
<feature type="region of interest" description="Disordered" evidence="3">
    <location>
        <begin position="1"/>
        <end position="21"/>
    </location>
</feature>
<evidence type="ECO:0000256" key="1">
    <source>
        <dbReference type="PROSITE-ProRule" id="PRU00047"/>
    </source>
</evidence>
<reference evidence="5" key="2">
    <citation type="submission" date="2022-01" db="EMBL/GenBank/DDBJ databases">
        <authorList>
            <person name="Yamashiro T."/>
            <person name="Shiraishi A."/>
            <person name="Satake H."/>
            <person name="Nakayama K."/>
        </authorList>
    </citation>
    <scope>NUCLEOTIDE SEQUENCE</scope>
</reference>
<dbReference type="SMART" id="SM00343">
    <property type="entry name" value="ZnF_C2HC"/>
    <property type="match status" value="1"/>
</dbReference>
<organism evidence="5 6">
    <name type="scientific">Tanacetum coccineum</name>
    <dbReference type="NCBI Taxonomy" id="301880"/>
    <lineage>
        <taxon>Eukaryota</taxon>
        <taxon>Viridiplantae</taxon>
        <taxon>Streptophyta</taxon>
        <taxon>Embryophyta</taxon>
        <taxon>Tracheophyta</taxon>
        <taxon>Spermatophyta</taxon>
        <taxon>Magnoliopsida</taxon>
        <taxon>eudicotyledons</taxon>
        <taxon>Gunneridae</taxon>
        <taxon>Pentapetalae</taxon>
        <taxon>asterids</taxon>
        <taxon>campanulids</taxon>
        <taxon>Asterales</taxon>
        <taxon>Asteraceae</taxon>
        <taxon>Asteroideae</taxon>
        <taxon>Anthemideae</taxon>
        <taxon>Anthemidinae</taxon>
        <taxon>Tanacetum</taxon>
    </lineage>
</organism>
<accession>A0ABQ5GWL6</accession>
<dbReference type="SUPFAM" id="SSF57756">
    <property type="entry name" value="Retrovirus zinc finger-like domains"/>
    <property type="match status" value="1"/>
</dbReference>